<gene>
    <name evidence="1" type="ORF">FCN80_13525</name>
</gene>
<accession>A0ABY2SPF3</accession>
<dbReference type="EMBL" id="SZPQ01000018">
    <property type="protein sequence ID" value="TKI05680.1"/>
    <property type="molecule type" value="Genomic_DNA"/>
</dbReference>
<evidence type="ECO:0000313" key="2">
    <source>
        <dbReference type="Proteomes" id="UP000305202"/>
    </source>
</evidence>
<dbReference type="Pfam" id="PF02178">
    <property type="entry name" value="AT_hook"/>
    <property type="match status" value="1"/>
</dbReference>
<name>A0ABY2SPF3_9HYPH</name>
<reference evidence="1 2" key="1">
    <citation type="submission" date="2019-04" db="EMBL/GenBank/DDBJ databases">
        <authorList>
            <person name="Li M."/>
            <person name="Gao C."/>
        </authorList>
    </citation>
    <scope>NUCLEOTIDE SEQUENCE [LARGE SCALE GENOMIC DNA]</scope>
    <source>
        <strain evidence="1 2">BGMRC 2031</strain>
    </source>
</reference>
<dbReference type="InterPro" id="IPR017956">
    <property type="entry name" value="AT_hook_DNA-bd_motif"/>
</dbReference>
<evidence type="ECO:0000313" key="1">
    <source>
        <dbReference type="EMBL" id="TKI05680.1"/>
    </source>
</evidence>
<proteinExistence type="predicted"/>
<sequence length="30" mass="3520">MTAKKKRGRPRSAAMDWACYPHRCHRCACK</sequence>
<comment type="caution">
    <text evidence="1">The sequence shown here is derived from an EMBL/GenBank/DDBJ whole genome shotgun (WGS) entry which is preliminary data.</text>
</comment>
<keyword evidence="2" id="KW-1185">Reference proteome</keyword>
<organism evidence="1 2">
    <name type="scientific">Martelella alba</name>
    <dbReference type="NCBI Taxonomy" id="2590451"/>
    <lineage>
        <taxon>Bacteria</taxon>
        <taxon>Pseudomonadati</taxon>
        <taxon>Pseudomonadota</taxon>
        <taxon>Alphaproteobacteria</taxon>
        <taxon>Hyphomicrobiales</taxon>
        <taxon>Aurantimonadaceae</taxon>
        <taxon>Martelella</taxon>
    </lineage>
</organism>
<dbReference type="Proteomes" id="UP000305202">
    <property type="component" value="Unassembled WGS sequence"/>
</dbReference>
<protein>
    <submittedName>
        <fullName evidence="1">Uncharacterized protein</fullName>
    </submittedName>
</protein>